<feature type="binding site" evidence="12">
    <location>
        <position position="130"/>
    </location>
    <ligand>
        <name>L-histidine</name>
        <dbReference type="ChEBI" id="CHEBI:57595"/>
    </ligand>
</feature>
<sequence>MSLQAPKGTKDLLPTESYKWQYLENKFRNIAADFGCREIRTPVFEYTELFQRGVGETTDVVQKEMYTFEDKAGRSITLKPEGTSPAVRAFVEGRLFNETQPTKMYYFTPVMRYENVQKGRLRQHHQFGIEIFGAKEASVDAEVISIPVRIYKELGVEGVELNINSIGCPKCRKTYNEALKKYLSKNYDKLCSTCKTRFDKNPLRILDCKVDTCKEIVKDAPIILDYICGECKEHFESLKNYLDVLNINYKIDPFIVRGLDYYSKTVFEFITDDITICAGGRYDYLIEEIGGPSMPAVGFGMGMERLLLTLQEKAIEIPEEAYVDLYLGNMGDKAKLEVLKLAKELRDRHIKCEIDHMGKSVKAQMKYANRIGAKYSMVLGEEELNTGKATIKKMEDGQQIEVDIKDIDTLIKVFK</sequence>
<dbReference type="GO" id="GO:0016740">
    <property type="term" value="F:transferase activity"/>
    <property type="evidence" value="ECO:0007669"/>
    <property type="project" value="UniProtKB-ARBA"/>
</dbReference>
<feature type="binding site" evidence="12">
    <location>
        <position position="257"/>
    </location>
    <ligand>
        <name>L-histidine</name>
        <dbReference type="ChEBI" id="CHEBI:57595"/>
    </ligand>
</feature>
<evidence type="ECO:0000256" key="12">
    <source>
        <dbReference type="PIRSR" id="PIRSR001549-1"/>
    </source>
</evidence>
<proteinExistence type="inferred from homology"/>
<evidence type="ECO:0000313" key="15">
    <source>
        <dbReference type="EMBL" id="QRI53000.1"/>
    </source>
</evidence>
<dbReference type="InterPro" id="IPR045864">
    <property type="entry name" value="aa-tRNA-synth_II/BPL/LPL"/>
</dbReference>
<comment type="subunit">
    <text evidence="3 11">Homodimer.</text>
</comment>
<comment type="subcellular location">
    <subcellularLocation>
        <location evidence="1 11">Cytoplasm</location>
    </subcellularLocation>
</comment>
<dbReference type="PANTHER" id="PTHR43707:SF1">
    <property type="entry name" value="HISTIDINE--TRNA LIGASE, MITOCHONDRIAL-RELATED"/>
    <property type="match status" value="1"/>
</dbReference>
<keyword evidence="6 11" id="KW-0547">Nucleotide-binding</keyword>
<dbReference type="CDD" id="cd00859">
    <property type="entry name" value="HisRS_anticodon"/>
    <property type="match status" value="1"/>
</dbReference>
<dbReference type="Gene3D" id="3.30.930.10">
    <property type="entry name" value="Bira Bifunctional Protein, Domain 2"/>
    <property type="match status" value="1"/>
</dbReference>
<evidence type="ECO:0000256" key="10">
    <source>
        <dbReference type="ARBA" id="ARBA00047639"/>
    </source>
</evidence>
<name>A0A0A2HET3_CLOBO</name>
<dbReference type="FunFam" id="3.30.930.10:FF:000005">
    <property type="entry name" value="Histidine--tRNA ligase"/>
    <property type="match status" value="1"/>
</dbReference>
<dbReference type="GO" id="GO:0006427">
    <property type="term" value="P:histidyl-tRNA aminoacylation"/>
    <property type="evidence" value="ECO:0007669"/>
    <property type="project" value="UniProtKB-UniRule"/>
</dbReference>
<dbReference type="EMBL" id="SGKC01000004">
    <property type="protein sequence ID" value="NEZ91013.1"/>
    <property type="molecule type" value="Genomic_DNA"/>
</dbReference>
<comment type="similarity">
    <text evidence="2 11">Belongs to the class-II aminoacyl-tRNA synthetase family.</text>
</comment>
<dbReference type="SUPFAM" id="SSF55681">
    <property type="entry name" value="Class II aaRS and biotin synthetases"/>
    <property type="match status" value="1"/>
</dbReference>
<evidence type="ECO:0000256" key="2">
    <source>
        <dbReference type="ARBA" id="ARBA00008226"/>
    </source>
</evidence>
<keyword evidence="8 11" id="KW-0648">Protein biosynthesis</keyword>
<feature type="binding site" evidence="12">
    <location>
        <begin position="81"/>
        <end position="83"/>
    </location>
    <ligand>
        <name>L-histidine</name>
        <dbReference type="ChEBI" id="CHEBI:57595"/>
    </ligand>
</feature>
<dbReference type="InterPro" id="IPR006195">
    <property type="entry name" value="aa-tRNA-synth_II"/>
</dbReference>
<dbReference type="Gene3D" id="3.40.50.800">
    <property type="entry name" value="Anticodon-binding domain"/>
    <property type="match status" value="1"/>
</dbReference>
<dbReference type="InterPro" id="IPR015807">
    <property type="entry name" value="His-tRNA-ligase"/>
</dbReference>
<dbReference type="PANTHER" id="PTHR43707">
    <property type="entry name" value="HISTIDYL-TRNA SYNTHETASE"/>
    <property type="match status" value="1"/>
</dbReference>
<dbReference type="PROSITE" id="PS50862">
    <property type="entry name" value="AA_TRNA_LIGASE_II"/>
    <property type="match status" value="1"/>
</dbReference>
<dbReference type="GO" id="GO:0005737">
    <property type="term" value="C:cytoplasm"/>
    <property type="evidence" value="ECO:0007669"/>
    <property type="project" value="UniProtKB-SubCell"/>
</dbReference>
<reference evidence="15" key="3">
    <citation type="submission" date="2021-02" db="EMBL/GenBank/DDBJ databases">
        <authorList>
            <person name="Dover N."/>
            <person name="Barash J.R."/>
            <person name="Bell J.M."/>
            <person name="Sylvester M.D."/>
            <person name="Arnon S."/>
        </authorList>
    </citation>
    <scope>NUCLEOTIDE SEQUENCE</scope>
    <source>
        <strain evidence="15">IBCA10-7060</strain>
    </source>
</reference>
<evidence type="ECO:0000256" key="8">
    <source>
        <dbReference type="ARBA" id="ARBA00022917"/>
    </source>
</evidence>
<feature type="binding site" evidence="12">
    <location>
        <begin position="261"/>
        <end position="262"/>
    </location>
    <ligand>
        <name>L-histidine</name>
        <dbReference type="ChEBI" id="CHEBI:57595"/>
    </ligand>
</feature>
<dbReference type="GO" id="GO:0005524">
    <property type="term" value="F:ATP binding"/>
    <property type="evidence" value="ECO:0007669"/>
    <property type="project" value="UniProtKB-UniRule"/>
</dbReference>
<evidence type="ECO:0000256" key="1">
    <source>
        <dbReference type="ARBA" id="ARBA00004496"/>
    </source>
</evidence>
<dbReference type="GO" id="GO:0140096">
    <property type="term" value="F:catalytic activity, acting on a protein"/>
    <property type="evidence" value="ECO:0007669"/>
    <property type="project" value="UniProtKB-ARBA"/>
</dbReference>
<dbReference type="Proteomes" id="UP000663464">
    <property type="component" value="Chromosome"/>
</dbReference>
<dbReference type="SUPFAM" id="SSF52954">
    <property type="entry name" value="Class II aaRS ABD-related"/>
    <property type="match status" value="1"/>
</dbReference>
<dbReference type="EC" id="6.1.1.21" evidence="11"/>
<dbReference type="NCBIfam" id="TIGR00442">
    <property type="entry name" value="hisS"/>
    <property type="match status" value="1"/>
</dbReference>
<keyword evidence="5 11" id="KW-0436">Ligase</keyword>
<evidence type="ECO:0000256" key="7">
    <source>
        <dbReference type="ARBA" id="ARBA00022840"/>
    </source>
</evidence>
<feature type="domain" description="Aminoacyl-transfer RNA synthetases class-II family profile" evidence="13">
    <location>
        <begin position="1"/>
        <end position="318"/>
    </location>
</feature>
<dbReference type="HAMAP" id="MF_00127">
    <property type="entry name" value="His_tRNA_synth"/>
    <property type="match status" value="1"/>
</dbReference>
<dbReference type="InterPro" id="IPR004516">
    <property type="entry name" value="HisRS/HisZ"/>
</dbReference>
<dbReference type="AlphaFoldDB" id="A0A0A2HET3"/>
<dbReference type="CDD" id="cd00773">
    <property type="entry name" value="HisRS-like_core"/>
    <property type="match status" value="1"/>
</dbReference>
<keyword evidence="9 11" id="KW-0030">Aminoacyl-tRNA synthetase</keyword>
<dbReference type="InterPro" id="IPR004154">
    <property type="entry name" value="Anticodon-bd"/>
</dbReference>
<dbReference type="RefSeq" id="WP_003360084.1">
    <property type="nucleotide sequence ID" value="NZ_CP013707.1"/>
</dbReference>
<evidence type="ECO:0000256" key="11">
    <source>
        <dbReference type="HAMAP-Rule" id="MF_00127"/>
    </source>
</evidence>
<evidence type="ECO:0000256" key="5">
    <source>
        <dbReference type="ARBA" id="ARBA00022598"/>
    </source>
</evidence>
<reference evidence="14 16" key="2">
    <citation type="submission" date="2019-02" db="EMBL/GenBank/DDBJ databases">
        <title>Genome sequencing of Clostridium botulinum clinical isolates.</title>
        <authorList>
            <person name="Brunt J."/>
            <person name="Van Vliet A.H.M."/>
            <person name="Stringer S.C."/>
            <person name="Grant K.A."/>
            <person name="Carter A.C."/>
            <person name="Peck M.W."/>
        </authorList>
    </citation>
    <scope>NUCLEOTIDE SEQUENCE [LARGE SCALE GENOMIC DNA]</scope>
    <source>
        <strain evidence="14 16">H142660711</strain>
    </source>
</reference>
<dbReference type="InterPro" id="IPR036621">
    <property type="entry name" value="Anticodon-bd_dom_sf"/>
</dbReference>
<comment type="catalytic activity">
    <reaction evidence="10 11">
        <text>tRNA(His) + L-histidine + ATP = L-histidyl-tRNA(His) + AMP + diphosphate + H(+)</text>
        <dbReference type="Rhea" id="RHEA:17313"/>
        <dbReference type="Rhea" id="RHEA-COMP:9665"/>
        <dbReference type="Rhea" id="RHEA-COMP:9689"/>
        <dbReference type="ChEBI" id="CHEBI:15378"/>
        <dbReference type="ChEBI" id="CHEBI:30616"/>
        <dbReference type="ChEBI" id="CHEBI:33019"/>
        <dbReference type="ChEBI" id="CHEBI:57595"/>
        <dbReference type="ChEBI" id="CHEBI:78442"/>
        <dbReference type="ChEBI" id="CHEBI:78527"/>
        <dbReference type="ChEBI" id="CHEBI:456215"/>
        <dbReference type="EC" id="6.1.1.21"/>
    </reaction>
</comment>
<feature type="binding site" evidence="12">
    <location>
        <position position="126"/>
    </location>
    <ligand>
        <name>L-histidine</name>
        <dbReference type="ChEBI" id="CHEBI:57595"/>
    </ligand>
</feature>
<dbReference type="InterPro" id="IPR041715">
    <property type="entry name" value="HisRS-like_core"/>
</dbReference>
<dbReference type="SMR" id="A0A0A2HET3"/>
<dbReference type="GO" id="GO:0004821">
    <property type="term" value="F:histidine-tRNA ligase activity"/>
    <property type="evidence" value="ECO:0007669"/>
    <property type="project" value="UniProtKB-UniRule"/>
</dbReference>
<organism evidence="14 16">
    <name type="scientific">Clostridium botulinum</name>
    <dbReference type="NCBI Taxonomy" id="1491"/>
    <lineage>
        <taxon>Bacteria</taxon>
        <taxon>Bacillati</taxon>
        <taxon>Bacillota</taxon>
        <taxon>Clostridia</taxon>
        <taxon>Eubacteriales</taxon>
        <taxon>Clostridiaceae</taxon>
        <taxon>Clostridium</taxon>
    </lineage>
</organism>
<evidence type="ECO:0000259" key="13">
    <source>
        <dbReference type="PROSITE" id="PS50862"/>
    </source>
</evidence>
<reference evidence="15 17" key="1">
    <citation type="journal article" date="2014" name="J. Infect. Dis.">
        <title>Molecular characterization of a novel botulinum neurotoxin type H gene.</title>
        <authorList>
            <person name="Dover N."/>
            <person name="Barash J.R."/>
            <person name="Hill K.K."/>
            <person name="Xie G."/>
            <person name="Arnon S.S."/>
        </authorList>
    </citation>
    <scope>NUCLEOTIDE SEQUENCE [LARGE SCALE GENOMIC DNA]</scope>
    <source>
        <strain evidence="15 17">IBCA10-7060</strain>
    </source>
</reference>
<evidence type="ECO:0000313" key="17">
    <source>
        <dbReference type="Proteomes" id="UP000663464"/>
    </source>
</evidence>
<dbReference type="EMBL" id="CP069280">
    <property type="protein sequence ID" value="QRI53000.1"/>
    <property type="molecule type" value="Genomic_DNA"/>
</dbReference>
<evidence type="ECO:0000256" key="3">
    <source>
        <dbReference type="ARBA" id="ARBA00011738"/>
    </source>
</evidence>
<accession>A0A0A2HET3</accession>
<evidence type="ECO:0000313" key="16">
    <source>
        <dbReference type="Proteomes" id="UP000473887"/>
    </source>
</evidence>
<gene>
    <name evidence="11" type="primary">hisS</name>
    <name evidence="14" type="ORF">EXM69_03405</name>
    <name evidence="15" type="ORF">JQS73_16485</name>
</gene>
<dbReference type="PIRSF" id="PIRSF001549">
    <property type="entry name" value="His-tRNA_synth"/>
    <property type="match status" value="1"/>
</dbReference>
<dbReference type="InterPro" id="IPR033656">
    <property type="entry name" value="HisRS_anticodon"/>
</dbReference>
<evidence type="ECO:0000256" key="4">
    <source>
        <dbReference type="ARBA" id="ARBA00022490"/>
    </source>
</evidence>
<feature type="binding site" evidence="12">
    <location>
        <position position="112"/>
    </location>
    <ligand>
        <name>L-histidine</name>
        <dbReference type="ChEBI" id="CHEBI:57595"/>
    </ligand>
</feature>
<evidence type="ECO:0000256" key="9">
    <source>
        <dbReference type="ARBA" id="ARBA00023146"/>
    </source>
</evidence>
<evidence type="ECO:0000256" key="6">
    <source>
        <dbReference type="ARBA" id="ARBA00022741"/>
    </source>
</evidence>
<keyword evidence="7 11" id="KW-0067">ATP-binding</keyword>
<dbReference type="Proteomes" id="UP000473887">
    <property type="component" value="Unassembled WGS sequence"/>
</dbReference>
<dbReference type="Pfam" id="PF13393">
    <property type="entry name" value="tRNA-synt_His"/>
    <property type="match status" value="1"/>
</dbReference>
<keyword evidence="4 11" id="KW-0963">Cytoplasm</keyword>
<protein>
    <recommendedName>
        <fullName evidence="11">Histidine--tRNA ligase</fullName>
        <ecNumber evidence="11">6.1.1.21</ecNumber>
    </recommendedName>
    <alternativeName>
        <fullName evidence="11">Histidyl-tRNA synthetase</fullName>
        <shortName evidence="11">HisRS</shortName>
    </alternativeName>
</protein>
<evidence type="ECO:0000313" key="14">
    <source>
        <dbReference type="EMBL" id="NEZ91013.1"/>
    </source>
</evidence>
<dbReference type="Pfam" id="PF03129">
    <property type="entry name" value="HGTP_anticodon"/>
    <property type="match status" value="1"/>
</dbReference>